<feature type="region of interest" description="Disordered" evidence="4">
    <location>
        <begin position="191"/>
        <end position="218"/>
    </location>
</feature>
<dbReference type="PANTHER" id="PTHR11219">
    <property type="entry name" value="TENEURIN AND N-ACETYLGLUCOSAMINE-1-PHOSPHODIESTER ALPHA-N-ACETYLGLUCOSAMINIDASE"/>
    <property type="match status" value="1"/>
</dbReference>
<dbReference type="Proteomes" id="UP000825002">
    <property type="component" value="Unassembled WGS sequence"/>
</dbReference>
<evidence type="ECO:0000256" key="4">
    <source>
        <dbReference type="SAM" id="MobiDB-lite"/>
    </source>
</evidence>
<keyword evidence="3" id="KW-1015">Disulfide bond</keyword>
<dbReference type="PANTHER" id="PTHR11219:SF69">
    <property type="entry name" value="TENEURIN-A"/>
    <property type="match status" value="1"/>
</dbReference>
<feature type="region of interest" description="Disordered" evidence="4">
    <location>
        <begin position="145"/>
        <end position="171"/>
    </location>
</feature>
<feature type="compositionally biased region" description="Low complexity" evidence="4">
    <location>
        <begin position="192"/>
        <end position="215"/>
    </location>
</feature>
<organism evidence="9 10">
    <name type="scientific">Fragariocoptes setiger</name>
    <dbReference type="NCBI Taxonomy" id="1670756"/>
    <lineage>
        <taxon>Eukaryota</taxon>
        <taxon>Metazoa</taxon>
        <taxon>Ecdysozoa</taxon>
        <taxon>Arthropoda</taxon>
        <taxon>Chelicerata</taxon>
        <taxon>Arachnida</taxon>
        <taxon>Acari</taxon>
        <taxon>Acariformes</taxon>
        <taxon>Trombidiformes</taxon>
        <taxon>Prostigmata</taxon>
        <taxon>Eupodina</taxon>
        <taxon>Eriophyoidea</taxon>
        <taxon>Phytoptidae</taxon>
        <taxon>Fragariocoptes</taxon>
    </lineage>
</organism>
<accession>A0ABQ7S586</accession>
<feature type="region of interest" description="Disordered" evidence="4">
    <location>
        <begin position="745"/>
        <end position="767"/>
    </location>
</feature>
<keyword evidence="2" id="KW-0677">Repeat</keyword>
<proteinExistence type="predicted"/>
<evidence type="ECO:0000259" key="6">
    <source>
        <dbReference type="Pfam" id="PF25020"/>
    </source>
</evidence>
<dbReference type="InterPro" id="IPR056822">
    <property type="entry name" value="TEN_NHL"/>
</dbReference>
<comment type="caution">
    <text evidence="9">The sequence shown here is derived from an EMBL/GenBank/DDBJ whole genome shotgun (WGS) entry which is preliminary data.</text>
</comment>
<evidence type="ECO:0000313" key="9">
    <source>
        <dbReference type="EMBL" id="KAG9508581.1"/>
    </source>
</evidence>
<dbReference type="InterPro" id="IPR011042">
    <property type="entry name" value="6-blade_b-propeller_TolB-like"/>
</dbReference>
<keyword evidence="10" id="KW-1185">Reference proteome</keyword>
<evidence type="ECO:0000313" key="10">
    <source>
        <dbReference type="Proteomes" id="UP000825002"/>
    </source>
</evidence>
<dbReference type="Pfam" id="PF25021">
    <property type="entry name" value="TEN_NHL"/>
    <property type="match status" value="1"/>
</dbReference>
<protein>
    <submittedName>
        <fullName evidence="9">Teneurin-m</fullName>
    </submittedName>
</protein>
<dbReference type="Pfam" id="PF25020">
    <property type="entry name" value="TTR_TEN1-4"/>
    <property type="match status" value="1"/>
</dbReference>
<dbReference type="InterPro" id="IPR056820">
    <property type="entry name" value="TEN_TTR-like"/>
</dbReference>
<dbReference type="Gene3D" id="2.120.10.30">
    <property type="entry name" value="TolB, C-terminal domain"/>
    <property type="match status" value="1"/>
</dbReference>
<dbReference type="InterPro" id="IPR057627">
    <property type="entry name" value="FN-plug_TEN1-4"/>
</dbReference>
<evidence type="ECO:0000256" key="2">
    <source>
        <dbReference type="ARBA" id="ARBA00022737"/>
    </source>
</evidence>
<dbReference type="InterPro" id="IPR056823">
    <property type="entry name" value="TEN-like_YD-shell"/>
</dbReference>
<evidence type="ECO:0000256" key="1">
    <source>
        <dbReference type="ARBA" id="ARBA00022536"/>
    </source>
</evidence>
<dbReference type="EMBL" id="JAIFTH010001313">
    <property type="protein sequence ID" value="KAG9508581.1"/>
    <property type="molecule type" value="Genomic_DNA"/>
</dbReference>
<gene>
    <name evidence="9" type="primary">Ten-m</name>
    <name evidence="9" type="ORF">GZH46_02918</name>
</gene>
<reference evidence="9 10" key="1">
    <citation type="submission" date="2020-10" db="EMBL/GenBank/DDBJ databases">
        <authorList>
            <person name="Klimov P.B."/>
            <person name="Dyachkov S.M."/>
            <person name="Chetverikov P.E."/>
        </authorList>
    </citation>
    <scope>NUCLEOTIDE SEQUENCE [LARGE SCALE GENOMIC DNA]</scope>
    <source>
        <strain evidence="9">BMOC 18-1129-001#AD2665</strain>
        <tissue evidence="9">Entire mites</tissue>
    </source>
</reference>
<feature type="domain" description="Teneurin-like YD-shell" evidence="8">
    <location>
        <begin position="842"/>
        <end position="931"/>
    </location>
</feature>
<feature type="domain" description="Teneurin NHL" evidence="7">
    <location>
        <begin position="395"/>
        <end position="714"/>
    </location>
</feature>
<evidence type="ECO:0000259" key="8">
    <source>
        <dbReference type="Pfam" id="PF25023"/>
    </source>
</evidence>
<sequence length="1027" mass="111361">MPCSRASVIRGRVMHSKQGIIGVRVSVVGQVNLGITLTRDGGWFDLMVNGGNAIKIEFRREPFLTGERTVRVPWNEIVVIDPIELELDPSSSSTVANVIAGNNNNKARAAVLATSHHLVSAAHTCPEHNHKLMRLQLWSPSMVQSVASGGNNNQNKASLSSNKPTATSPSALTVQRDAGSLLISMPIIARGPTSSSSSTHQASQPSQANSAQANSVLSSTPQTPVTLVYNSRRANEYMSTIEVRLLPANLAQLSERMWNNLRLVHLKIVIEGNVFEQAFEPRPNLVYTYAWNRRNVYRQKSFGVATATVSLGYEYFGCSAPQQVQWVTKQVRVAGHDLSVSDVGAHWALNIHHRYNYHDNIVQRGDGRNFYLRHERALVVTSAARIHEQVQRRWRTPSSVIYAPDGALFVGDATGVRRLDPVSGQARSIVEFGSLLAATITNNNNNGMDENARYKLAIGLVDHRLYVVATSLYAIYRVRDSVTPNNATAGANLELVVGQVGLKCMPQDDGVGASACGDEYYALHARLVEPKAIAFDLRNRMYIADGATIRMVEPSDGKIYTILGDYMSAATTPTSSMLDSAKQPTAQQQKVCVDATPPMHRFSPVWPLDVAVSPLDDSVHFVDANHGVYKLTHDKRVRLLVGGAQSQLSACSLSSSSNSGESQHIISDLLADTTTRDNRIKSMAFAPNGDLYLAQPQQLLQWSSNDERLSCVAGCVGSPASAVVNKQMARRSASGADIESAAHMTDTHDGSHAIADSDDSSPTDLQQSIEPQPTIEQSRASPTLSHPTAQEFRFGSLAGVCVDERAQHVLLADAKQQRVWSLAPDVPRANARGDYELVAPGSESSNEVLVFNRHGHHVATRSRTTGANIYTFAYSASTAFGRLNSVIDSTGNKMVFLRDANNLNVKMIESTHGTKCTLDMSKSGQLHSITTSHLSTNTLPLTSTHLNSLLASAPATPTFASASSSATAAASMMPQEMRFAYTSHDSGLLRNALNVSNGDAYEFSYDEHGLVTHIARRPSSLSLLATH</sequence>
<evidence type="ECO:0000259" key="5">
    <source>
        <dbReference type="Pfam" id="PF24329"/>
    </source>
</evidence>
<dbReference type="InterPro" id="IPR051216">
    <property type="entry name" value="Teneurin"/>
</dbReference>
<dbReference type="Pfam" id="PF24329">
    <property type="entry name" value="FN-plug_TEN1-4"/>
    <property type="match status" value="1"/>
</dbReference>
<feature type="domain" description="Teneurin 1-4-like FN-plug" evidence="5">
    <location>
        <begin position="259"/>
        <end position="319"/>
    </location>
</feature>
<dbReference type="SUPFAM" id="SSF63829">
    <property type="entry name" value="Calcium-dependent phosphotriesterase"/>
    <property type="match status" value="1"/>
</dbReference>
<evidence type="ECO:0000256" key="3">
    <source>
        <dbReference type="ARBA" id="ARBA00023157"/>
    </source>
</evidence>
<evidence type="ECO:0000259" key="7">
    <source>
        <dbReference type="Pfam" id="PF25021"/>
    </source>
</evidence>
<name>A0ABQ7S586_9ACAR</name>
<feature type="domain" description="Teneurin TTR-like" evidence="6">
    <location>
        <begin position="4"/>
        <end position="84"/>
    </location>
</feature>
<keyword evidence="1" id="KW-0245">EGF-like domain</keyword>
<dbReference type="Pfam" id="PF25023">
    <property type="entry name" value="TEN_YD-shell"/>
    <property type="match status" value="1"/>
</dbReference>